<keyword evidence="6" id="KW-0540">Nuclease</keyword>
<dbReference type="InterPro" id="IPR001279">
    <property type="entry name" value="Metallo-B-lactamas"/>
</dbReference>
<dbReference type="Gene3D" id="3.60.15.10">
    <property type="entry name" value="Ribonuclease Z/Hydroxyacylglutathione hydrolase-like"/>
    <property type="match status" value="2"/>
</dbReference>
<dbReference type="PANTHER" id="PTHR12553">
    <property type="entry name" value="ZINC PHOSPHODIESTERASE ELAC PROTEIN 2"/>
    <property type="match status" value="1"/>
</dbReference>
<evidence type="ECO:0000256" key="5">
    <source>
        <dbReference type="ARBA" id="ARBA00022694"/>
    </source>
</evidence>
<name>A0A8J2WSU5_9STRA</name>
<dbReference type="PANTHER" id="PTHR12553:SF49">
    <property type="entry name" value="ZINC PHOSPHODIESTERASE ELAC PROTEIN 2"/>
    <property type="match status" value="1"/>
</dbReference>
<dbReference type="GO" id="GO:0005739">
    <property type="term" value="C:mitochondrion"/>
    <property type="evidence" value="ECO:0007669"/>
    <property type="project" value="TreeGrafter"/>
</dbReference>
<comment type="similarity">
    <text evidence="3">Belongs to the RNase Z family.</text>
</comment>
<dbReference type="Proteomes" id="UP000789595">
    <property type="component" value="Unassembled WGS sequence"/>
</dbReference>
<keyword evidence="10" id="KW-0862">Zinc</keyword>
<dbReference type="Pfam" id="PF13691">
    <property type="entry name" value="Lactamase_B_4"/>
    <property type="match status" value="1"/>
</dbReference>
<feature type="compositionally biased region" description="Basic residues" evidence="11">
    <location>
        <begin position="1"/>
        <end position="11"/>
    </location>
</feature>
<sequence length="704" mass="75718">MGKKSKKKRQICHTQADGSRAMDSRPASMDVLSTWSADSGPSLLFTADTERLVINVPEGWQRLCVEQKIKIGKVDAVCLTHLGPSAVGGLPGYQLTAYDAGLRKTTLRGPEGLRGYAASTRHFINREDLEIEVEEVSDGEERGNGLLRVRAIVVEDEEVTEGPVAKKPKTLSSKSVSYVIKTPDVLGRFDVDKAKALNVPPGPLYGALKRGEAVTLDDGSVVQASQVVGATTPGACVLALYVSTPGALQRLRSKLQAFLTGSASLDCVVHLARPQIAASEAYLAFSQSFPSSIQQLWTQAGASPFRTAARDARLLARVAPDCYTSDVAEATTEDAWRGPGVQVETTGRFTLVPRSQAGYVAPEVVEDDLEAEWNEVKARGLDAALEGVEKAKTTDVPSQLQHAAASLCFLGTGSAMPSKHRNVSGIYLRCAAETTDVSDPGRGLLLDCGEGTLGQLRRAFGGRADECLRNLGAVWISHPHADHHLGLPSLLAERRRLAPDEPSPILMAPWPVLRWLGDYAAVYAPLMDAYVPVECQWMKEDAPHPQQQRLTDDLRLAQCFCVPVPHCAQAYGVVVKAVDGWSLCYSGDCRPSTKLAAAARDCTVLIHEATFSDGLEDDAVKKRHSTISEALGVGRDANACRTVLTHFSQRYPALPEGLGDTGAVVASDFLRLSFPQLAWAPSLVPALRCLYGDDDDEEAAGVLF</sequence>
<evidence type="ECO:0000256" key="3">
    <source>
        <dbReference type="ARBA" id="ARBA00007823"/>
    </source>
</evidence>
<keyword evidence="9" id="KW-0378">Hydrolase</keyword>
<evidence type="ECO:0000256" key="9">
    <source>
        <dbReference type="ARBA" id="ARBA00022801"/>
    </source>
</evidence>
<evidence type="ECO:0000313" key="15">
    <source>
        <dbReference type="Proteomes" id="UP000789595"/>
    </source>
</evidence>
<evidence type="ECO:0000256" key="10">
    <source>
        <dbReference type="ARBA" id="ARBA00022833"/>
    </source>
</evidence>
<evidence type="ECO:0000259" key="13">
    <source>
        <dbReference type="Pfam" id="PF13691"/>
    </source>
</evidence>
<dbReference type="EMBL" id="CAKKNE010000001">
    <property type="protein sequence ID" value="CAH0365889.1"/>
    <property type="molecule type" value="Genomic_DNA"/>
</dbReference>
<dbReference type="InterPro" id="IPR047151">
    <property type="entry name" value="RNZ2-like"/>
</dbReference>
<keyword evidence="5" id="KW-0819">tRNA processing</keyword>
<evidence type="ECO:0000256" key="11">
    <source>
        <dbReference type="SAM" id="MobiDB-lite"/>
    </source>
</evidence>
<feature type="domain" description="Metallo-beta-lactamase" evidence="12">
    <location>
        <begin position="444"/>
        <end position="647"/>
    </location>
</feature>
<accession>A0A8J2WSU5</accession>
<comment type="caution">
    <text evidence="14">The sequence shown here is derived from an EMBL/GenBank/DDBJ whole genome shotgun (WGS) entry which is preliminary data.</text>
</comment>
<evidence type="ECO:0000259" key="12">
    <source>
        <dbReference type="Pfam" id="PF12706"/>
    </source>
</evidence>
<evidence type="ECO:0000256" key="8">
    <source>
        <dbReference type="ARBA" id="ARBA00022759"/>
    </source>
</evidence>
<dbReference type="SUPFAM" id="SSF56281">
    <property type="entry name" value="Metallo-hydrolase/oxidoreductase"/>
    <property type="match status" value="2"/>
</dbReference>
<evidence type="ECO:0000256" key="7">
    <source>
        <dbReference type="ARBA" id="ARBA00022723"/>
    </source>
</evidence>
<feature type="domain" description="tRNase Z endonuclease" evidence="13">
    <location>
        <begin position="31"/>
        <end position="83"/>
    </location>
</feature>
<protein>
    <recommendedName>
        <fullName evidence="4">ribonuclease Z</fullName>
        <ecNumber evidence="4">3.1.26.11</ecNumber>
    </recommendedName>
</protein>
<dbReference type="GO" id="GO:0042781">
    <property type="term" value="F:3'-tRNA processing endoribonuclease activity"/>
    <property type="evidence" value="ECO:0007669"/>
    <property type="project" value="UniProtKB-EC"/>
</dbReference>
<evidence type="ECO:0000256" key="2">
    <source>
        <dbReference type="ARBA" id="ARBA00001947"/>
    </source>
</evidence>
<dbReference type="GO" id="GO:0046872">
    <property type="term" value="F:metal ion binding"/>
    <property type="evidence" value="ECO:0007669"/>
    <property type="project" value="UniProtKB-KW"/>
</dbReference>
<keyword evidence="15" id="KW-1185">Reference proteome</keyword>
<evidence type="ECO:0000256" key="1">
    <source>
        <dbReference type="ARBA" id="ARBA00000402"/>
    </source>
</evidence>
<gene>
    <name evidence="14" type="ORF">PECAL_1P23510</name>
</gene>
<keyword evidence="7" id="KW-0479">Metal-binding</keyword>
<reference evidence="14" key="1">
    <citation type="submission" date="2021-11" db="EMBL/GenBank/DDBJ databases">
        <authorList>
            <consortium name="Genoscope - CEA"/>
            <person name="William W."/>
        </authorList>
    </citation>
    <scope>NUCLEOTIDE SEQUENCE</scope>
</reference>
<dbReference type="CDD" id="cd07718">
    <property type="entry name" value="RNaseZ_ELAC1_ELAC2-C-term-like_MBL-fold"/>
    <property type="match status" value="1"/>
</dbReference>
<dbReference type="InterPro" id="IPR036866">
    <property type="entry name" value="RibonucZ/Hydroxyglut_hydro"/>
</dbReference>
<organism evidence="14 15">
    <name type="scientific">Pelagomonas calceolata</name>
    <dbReference type="NCBI Taxonomy" id="35677"/>
    <lineage>
        <taxon>Eukaryota</taxon>
        <taxon>Sar</taxon>
        <taxon>Stramenopiles</taxon>
        <taxon>Ochrophyta</taxon>
        <taxon>Pelagophyceae</taxon>
        <taxon>Pelagomonadales</taxon>
        <taxon>Pelagomonadaceae</taxon>
        <taxon>Pelagomonas</taxon>
    </lineage>
</organism>
<dbReference type="GO" id="GO:1990180">
    <property type="term" value="P:mitochondrial tRNA 3'-end processing"/>
    <property type="evidence" value="ECO:0007669"/>
    <property type="project" value="TreeGrafter"/>
</dbReference>
<feature type="region of interest" description="Disordered" evidence="11">
    <location>
        <begin position="1"/>
        <end position="25"/>
    </location>
</feature>
<evidence type="ECO:0000256" key="4">
    <source>
        <dbReference type="ARBA" id="ARBA00012477"/>
    </source>
</evidence>
<proteinExistence type="inferred from homology"/>
<dbReference type="AlphaFoldDB" id="A0A8J2WSU5"/>
<keyword evidence="8" id="KW-0255">Endonuclease</keyword>
<dbReference type="EC" id="3.1.26.11" evidence="4"/>
<evidence type="ECO:0000313" key="14">
    <source>
        <dbReference type="EMBL" id="CAH0365889.1"/>
    </source>
</evidence>
<evidence type="ECO:0000256" key="6">
    <source>
        <dbReference type="ARBA" id="ARBA00022722"/>
    </source>
</evidence>
<dbReference type="OrthoDB" id="527344at2759"/>
<dbReference type="Pfam" id="PF12706">
    <property type="entry name" value="Lactamase_B_2"/>
    <property type="match status" value="1"/>
</dbReference>
<dbReference type="InterPro" id="IPR027794">
    <property type="entry name" value="tRNase_Z_dom"/>
</dbReference>
<comment type="catalytic activity">
    <reaction evidence="1">
        <text>Endonucleolytic cleavage of RNA, removing extra 3' nucleotides from tRNA precursor, generating 3' termini of tRNAs. A 3'-hydroxy group is left at the tRNA terminus and a 5'-phosphoryl group is left at the trailer molecule.</text>
        <dbReference type="EC" id="3.1.26.11"/>
    </reaction>
</comment>
<comment type="cofactor">
    <cofactor evidence="2">
        <name>Zn(2+)</name>
        <dbReference type="ChEBI" id="CHEBI:29105"/>
    </cofactor>
</comment>